<feature type="transmembrane region" description="Helical" evidence="1">
    <location>
        <begin position="20"/>
        <end position="37"/>
    </location>
</feature>
<dbReference type="EMBL" id="ML004066">
    <property type="protein sequence ID" value="RKP33301.1"/>
    <property type="molecule type" value="Genomic_DNA"/>
</dbReference>
<keyword evidence="1" id="KW-0472">Membrane</keyword>
<dbReference type="AlphaFoldDB" id="A0A4P9ZLE0"/>
<keyword evidence="1" id="KW-1133">Transmembrane helix</keyword>
<gene>
    <name evidence="2" type="ORF">BJ085DRAFT_40395</name>
</gene>
<reference evidence="3" key="1">
    <citation type="journal article" date="2018" name="Nat. Microbiol.">
        <title>Leveraging single-cell genomics to expand the fungal tree of life.</title>
        <authorList>
            <person name="Ahrendt S.R."/>
            <person name="Quandt C.A."/>
            <person name="Ciobanu D."/>
            <person name="Clum A."/>
            <person name="Salamov A."/>
            <person name="Andreopoulos B."/>
            <person name="Cheng J.F."/>
            <person name="Woyke T."/>
            <person name="Pelin A."/>
            <person name="Henrissat B."/>
            <person name="Reynolds N.K."/>
            <person name="Benny G.L."/>
            <person name="Smith M.E."/>
            <person name="James T.Y."/>
            <person name="Grigoriev I.V."/>
        </authorList>
    </citation>
    <scope>NUCLEOTIDE SEQUENCE [LARGE SCALE GENOMIC DNA]</scope>
    <source>
        <strain evidence="3">RSA 468</strain>
    </source>
</reference>
<evidence type="ECO:0000256" key="1">
    <source>
        <dbReference type="SAM" id="Phobius"/>
    </source>
</evidence>
<protein>
    <submittedName>
        <fullName evidence="2">Uncharacterized protein</fullName>
    </submittedName>
</protein>
<evidence type="ECO:0000313" key="3">
    <source>
        <dbReference type="Proteomes" id="UP000268162"/>
    </source>
</evidence>
<name>A0A4P9ZLE0_9FUNG</name>
<dbReference type="Proteomes" id="UP000268162">
    <property type="component" value="Unassembled WGS sequence"/>
</dbReference>
<keyword evidence="3" id="KW-1185">Reference proteome</keyword>
<feature type="transmembrane region" description="Helical" evidence="1">
    <location>
        <begin position="44"/>
        <end position="63"/>
    </location>
</feature>
<evidence type="ECO:0000313" key="2">
    <source>
        <dbReference type="EMBL" id="RKP33301.1"/>
    </source>
</evidence>
<proteinExistence type="predicted"/>
<organism evidence="2 3">
    <name type="scientific">Dimargaris cristalligena</name>
    <dbReference type="NCBI Taxonomy" id="215637"/>
    <lineage>
        <taxon>Eukaryota</taxon>
        <taxon>Fungi</taxon>
        <taxon>Fungi incertae sedis</taxon>
        <taxon>Zoopagomycota</taxon>
        <taxon>Kickxellomycotina</taxon>
        <taxon>Dimargaritomycetes</taxon>
        <taxon>Dimargaritales</taxon>
        <taxon>Dimargaritaceae</taxon>
        <taxon>Dimargaris</taxon>
    </lineage>
</organism>
<accession>A0A4P9ZLE0</accession>
<keyword evidence="1" id="KW-0812">Transmembrane</keyword>
<sequence>MIWKEFSYLEADPFTPTPTVVAISLILALPPTTLNMASRSFITTFAYVLTVVIATTVVQAQPIQNGLPDLVKRQLEGGSGNEMNGTGPGWGNCWNGSWWIAC</sequence>